<comment type="caution">
    <text evidence="2">The sequence shown here is derived from an EMBL/GenBank/DDBJ whole genome shotgun (WGS) entry which is preliminary data.</text>
</comment>
<dbReference type="InterPro" id="IPR000387">
    <property type="entry name" value="Tyr_Pase_dom"/>
</dbReference>
<keyword evidence="3" id="KW-1185">Reference proteome</keyword>
<sequence>MSNKNYHELIKNRVFFGGADDVKDMMENENANIVFDLRVKKYEVDPQINRVHSPIVDDKEEQAETLKRAIDHVVEAYQNDQKVYFHCGGGNTRAGTVAMGALIALNKAKTIEEAEEMARSIRPTIKSNPNMKESLKKIFPNA</sequence>
<dbReference type="InterPro" id="IPR029021">
    <property type="entry name" value="Prot-tyrosine_phosphatase-like"/>
</dbReference>
<dbReference type="Proteomes" id="UP000094580">
    <property type="component" value="Unassembled WGS sequence"/>
</dbReference>
<reference evidence="2 3" key="1">
    <citation type="submission" date="2016-07" db="EMBL/GenBank/DDBJ databases">
        <authorList>
            <person name="Townsley L."/>
            <person name="Shank E.A."/>
        </authorList>
    </citation>
    <scope>NUCLEOTIDE SEQUENCE [LARGE SCALE GENOMIC DNA]</scope>
    <source>
        <strain evidence="2 3">CH01</strain>
    </source>
</reference>
<gene>
    <name evidence="2" type="ORF">BED47_02100</name>
</gene>
<proteinExistence type="predicted"/>
<dbReference type="PANTHER" id="PTHR47216:SF4">
    <property type="entry name" value="OS01G0859400 PROTEIN"/>
    <property type="match status" value="1"/>
</dbReference>
<evidence type="ECO:0000313" key="3">
    <source>
        <dbReference type="Proteomes" id="UP000094580"/>
    </source>
</evidence>
<dbReference type="RefSeq" id="WP_069032162.1">
    <property type="nucleotide sequence ID" value="NZ_MDKC01000001.1"/>
</dbReference>
<evidence type="ECO:0000313" key="2">
    <source>
        <dbReference type="EMBL" id="ODG93985.1"/>
    </source>
</evidence>
<dbReference type="SUPFAM" id="SSF52799">
    <property type="entry name" value="(Phosphotyrosine protein) phosphatases II"/>
    <property type="match status" value="1"/>
</dbReference>
<dbReference type="Gene3D" id="3.90.190.10">
    <property type="entry name" value="Protein tyrosine phosphatase superfamily"/>
    <property type="match status" value="1"/>
</dbReference>
<dbReference type="PANTHER" id="PTHR47216">
    <property type="match status" value="1"/>
</dbReference>
<evidence type="ECO:0000259" key="1">
    <source>
        <dbReference type="PROSITE" id="PS50056"/>
    </source>
</evidence>
<dbReference type="Pfam" id="PF00782">
    <property type="entry name" value="DSPc"/>
    <property type="match status" value="1"/>
</dbReference>
<dbReference type="EMBL" id="MDKC01000001">
    <property type="protein sequence ID" value="ODG93985.1"/>
    <property type="molecule type" value="Genomic_DNA"/>
</dbReference>
<dbReference type="InterPro" id="IPR000340">
    <property type="entry name" value="Dual-sp_phosphatase_cat-dom"/>
</dbReference>
<accession>A0ABX2ZZB8</accession>
<organism evidence="2 3">
    <name type="scientific">Gottfriedia luciferensis</name>
    <dbReference type="NCBI Taxonomy" id="178774"/>
    <lineage>
        <taxon>Bacteria</taxon>
        <taxon>Bacillati</taxon>
        <taxon>Bacillota</taxon>
        <taxon>Bacilli</taxon>
        <taxon>Bacillales</taxon>
        <taxon>Bacillaceae</taxon>
        <taxon>Gottfriedia</taxon>
    </lineage>
</organism>
<feature type="domain" description="Tyrosine specific protein phosphatases" evidence="1">
    <location>
        <begin position="64"/>
        <end position="133"/>
    </location>
</feature>
<dbReference type="PROSITE" id="PS50056">
    <property type="entry name" value="TYR_PHOSPHATASE_2"/>
    <property type="match status" value="1"/>
</dbReference>
<protein>
    <submittedName>
        <fullName evidence="2">Protein tyrosine phosphatase</fullName>
    </submittedName>
</protein>
<name>A0ABX2ZZB8_9BACI</name>